<feature type="domain" description="PAS" evidence="2">
    <location>
        <begin position="143"/>
        <end position="213"/>
    </location>
</feature>
<dbReference type="Pfam" id="PF00563">
    <property type="entry name" value="EAL"/>
    <property type="match status" value="1"/>
</dbReference>
<dbReference type="Pfam" id="PF00989">
    <property type="entry name" value="PAS"/>
    <property type="match status" value="1"/>
</dbReference>
<dbReference type="PROSITE" id="PS50883">
    <property type="entry name" value="EAL"/>
    <property type="match status" value="1"/>
</dbReference>
<comment type="caution">
    <text evidence="5">The sequence shown here is derived from an EMBL/GenBank/DDBJ whole genome shotgun (WGS) entry which is preliminary data.</text>
</comment>
<dbReference type="InterPro" id="IPR000014">
    <property type="entry name" value="PAS"/>
</dbReference>
<proteinExistence type="predicted"/>
<dbReference type="Gene3D" id="3.30.450.20">
    <property type="entry name" value="PAS domain"/>
    <property type="match status" value="1"/>
</dbReference>
<dbReference type="PROSITE" id="PS50112">
    <property type="entry name" value="PAS"/>
    <property type="match status" value="1"/>
</dbReference>
<evidence type="ECO:0000256" key="1">
    <source>
        <dbReference type="SAM" id="MobiDB-lite"/>
    </source>
</evidence>
<name>A0ABT0K434_9ACTN</name>
<organism evidence="5 6">
    <name type="scientific">Frankia umida</name>
    <dbReference type="NCBI Taxonomy" id="573489"/>
    <lineage>
        <taxon>Bacteria</taxon>
        <taxon>Bacillati</taxon>
        <taxon>Actinomycetota</taxon>
        <taxon>Actinomycetes</taxon>
        <taxon>Frankiales</taxon>
        <taxon>Frankiaceae</taxon>
        <taxon>Frankia</taxon>
    </lineage>
</organism>
<evidence type="ECO:0000313" key="6">
    <source>
        <dbReference type="Proteomes" id="UP001201873"/>
    </source>
</evidence>
<dbReference type="SMART" id="SM00267">
    <property type="entry name" value="GGDEF"/>
    <property type="match status" value="1"/>
</dbReference>
<dbReference type="InterPro" id="IPR013767">
    <property type="entry name" value="PAS_fold"/>
</dbReference>
<dbReference type="Gene3D" id="3.20.20.450">
    <property type="entry name" value="EAL domain"/>
    <property type="match status" value="1"/>
</dbReference>
<dbReference type="NCBIfam" id="TIGR00254">
    <property type="entry name" value="GGDEF"/>
    <property type="match status" value="1"/>
</dbReference>
<dbReference type="InterPro" id="IPR043128">
    <property type="entry name" value="Rev_trsase/Diguanyl_cyclase"/>
</dbReference>
<dbReference type="InterPro" id="IPR052155">
    <property type="entry name" value="Biofilm_reg_signaling"/>
</dbReference>
<dbReference type="InterPro" id="IPR029787">
    <property type="entry name" value="Nucleotide_cyclase"/>
</dbReference>
<sequence length="716" mass="77015">MDRTQTATAVRAQGVDGFARAWARAIAGASFPDAPRVDVERWLHGLSERLVDIVLREPFVARDAADIAAALLEHTYGASDVLAATIEVCGTHLRTALESAPGPELTDRIAALQGAFARGYTHALRERILADQDLIHRAARRATTERVQLIFSAPTVGIVVADESGRIQDSNDAFARMVGVSRARVMGRSLPDFVHPDDAARLGAALADQRRGPATRPHGETRLRSETRLGGPDGGVVRAELSTSCQFSGGRCEVQLTLVTDVTDRHQLQESLRYQARHDALTGLPNRIALGERVDELTARGQSRRIGLCFVDLDRFKAVNDDLGHEVGDRLLVAVSARLRATLTDGQMLVRMGGDEFVLLLADTTGIEDVTAVAARVLAALADPILVGSHVLTVGASLGLAESEVLEGDFEDLMQAADRSLYQAKDAGRGRWVVFDADHDSGQANRHVLAPMLASAVRDDEFVVHYQPIVALGPGRTRSMVGTEALVRWRHPRFGLLPPEMFLGSAENNGQIAALGRRVLELACAEAARWRIDHPGYARYVSVNLSVGQVRAPGLVDEVDRILVASGLPADLLQLEFSEAMLLGPTGDVTRVLGDLAERGVRLALDDFGTGYAHLARLHRLPLHTLKLAGPLVIRDGDAAADPGTATTLHALVALGHALGLTVTAEGVETEDQVERLRRARCDAAQGYLFARPLPPEKLQAWLSSEVLLAPAQSGS</sequence>
<dbReference type="SUPFAM" id="SSF141868">
    <property type="entry name" value="EAL domain-like"/>
    <property type="match status" value="1"/>
</dbReference>
<feature type="domain" description="EAL" evidence="3">
    <location>
        <begin position="446"/>
        <end position="707"/>
    </location>
</feature>
<dbReference type="CDD" id="cd01949">
    <property type="entry name" value="GGDEF"/>
    <property type="match status" value="1"/>
</dbReference>
<dbReference type="PROSITE" id="PS50887">
    <property type="entry name" value="GGDEF"/>
    <property type="match status" value="1"/>
</dbReference>
<keyword evidence="6" id="KW-1185">Reference proteome</keyword>
<dbReference type="Pfam" id="PF00990">
    <property type="entry name" value="GGDEF"/>
    <property type="match status" value="1"/>
</dbReference>
<dbReference type="SMART" id="SM00052">
    <property type="entry name" value="EAL"/>
    <property type="match status" value="1"/>
</dbReference>
<dbReference type="RefSeq" id="WP_248826580.1">
    <property type="nucleotide sequence ID" value="NZ_JALKFT010000035.1"/>
</dbReference>
<dbReference type="CDD" id="cd00130">
    <property type="entry name" value="PAS"/>
    <property type="match status" value="1"/>
</dbReference>
<dbReference type="InterPro" id="IPR035965">
    <property type="entry name" value="PAS-like_dom_sf"/>
</dbReference>
<dbReference type="SUPFAM" id="SSF55073">
    <property type="entry name" value="Nucleotide cyclase"/>
    <property type="match status" value="1"/>
</dbReference>
<dbReference type="SUPFAM" id="SSF55785">
    <property type="entry name" value="PYP-like sensor domain (PAS domain)"/>
    <property type="match status" value="1"/>
</dbReference>
<dbReference type="InterPro" id="IPR001633">
    <property type="entry name" value="EAL_dom"/>
</dbReference>
<dbReference type="PANTHER" id="PTHR44757">
    <property type="entry name" value="DIGUANYLATE CYCLASE DGCP"/>
    <property type="match status" value="1"/>
</dbReference>
<dbReference type="CDD" id="cd01948">
    <property type="entry name" value="EAL"/>
    <property type="match status" value="1"/>
</dbReference>
<dbReference type="Gene3D" id="3.30.70.270">
    <property type="match status" value="1"/>
</dbReference>
<evidence type="ECO:0000259" key="2">
    <source>
        <dbReference type="PROSITE" id="PS50112"/>
    </source>
</evidence>
<accession>A0ABT0K434</accession>
<dbReference type="InterPro" id="IPR035919">
    <property type="entry name" value="EAL_sf"/>
</dbReference>
<dbReference type="Proteomes" id="UP001201873">
    <property type="component" value="Unassembled WGS sequence"/>
</dbReference>
<dbReference type="NCBIfam" id="TIGR00229">
    <property type="entry name" value="sensory_box"/>
    <property type="match status" value="1"/>
</dbReference>
<dbReference type="SMART" id="SM00091">
    <property type="entry name" value="PAS"/>
    <property type="match status" value="1"/>
</dbReference>
<evidence type="ECO:0000259" key="3">
    <source>
        <dbReference type="PROSITE" id="PS50883"/>
    </source>
</evidence>
<dbReference type="InterPro" id="IPR000160">
    <property type="entry name" value="GGDEF_dom"/>
</dbReference>
<protein>
    <submittedName>
        <fullName evidence="5">EAL domain-containing protein</fullName>
    </submittedName>
</protein>
<dbReference type="PANTHER" id="PTHR44757:SF2">
    <property type="entry name" value="BIOFILM ARCHITECTURE MAINTENANCE PROTEIN MBAA"/>
    <property type="match status" value="1"/>
</dbReference>
<feature type="region of interest" description="Disordered" evidence="1">
    <location>
        <begin position="209"/>
        <end position="234"/>
    </location>
</feature>
<reference evidence="5 6" key="1">
    <citation type="submission" date="2022-04" db="EMBL/GenBank/DDBJ databases">
        <title>Genome diversity in the genus Frankia.</title>
        <authorList>
            <person name="Carlos-Shanley C."/>
            <person name="Hahn D."/>
        </authorList>
    </citation>
    <scope>NUCLEOTIDE SEQUENCE [LARGE SCALE GENOMIC DNA]</scope>
    <source>
        <strain evidence="5 6">Ag45/Mut15</strain>
    </source>
</reference>
<evidence type="ECO:0000259" key="4">
    <source>
        <dbReference type="PROSITE" id="PS50887"/>
    </source>
</evidence>
<gene>
    <name evidence="5" type="ORF">MXD59_22400</name>
</gene>
<feature type="domain" description="GGDEF" evidence="4">
    <location>
        <begin position="304"/>
        <end position="437"/>
    </location>
</feature>
<feature type="compositionally biased region" description="Basic and acidic residues" evidence="1">
    <location>
        <begin position="217"/>
        <end position="227"/>
    </location>
</feature>
<evidence type="ECO:0000313" key="5">
    <source>
        <dbReference type="EMBL" id="MCK9878482.1"/>
    </source>
</evidence>
<dbReference type="EMBL" id="JALKFT010000035">
    <property type="protein sequence ID" value="MCK9878482.1"/>
    <property type="molecule type" value="Genomic_DNA"/>
</dbReference>